<dbReference type="GO" id="GO:0008253">
    <property type="term" value="F:5'-nucleotidase activity"/>
    <property type="evidence" value="ECO:0007669"/>
    <property type="project" value="InterPro"/>
</dbReference>
<dbReference type="RefSeq" id="WP_057623106.1">
    <property type="nucleotide sequence ID" value="NZ_LKHV02000001.1"/>
</dbReference>
<sequence>MSKNKSKKLVVAISSRALFNLDQCHQIYKTEGVESYKKYQLSAEHEILEPGPAFHLVEKFLKLNQGKKESEHLVEVILLSRNSADTGLRVFHSIEHYGLDITRAAFSGGESPYVYAQAFEAALFLSLHAEDVKKAIQSGCAAAHIHHAPNQKKDLSCLKIAFDGDAVLFSDESEQYFQSEGLNAFNENEKNKAHQPLNSGPFRAFLSALHQLQQIPELPIPIRTALVTARQAPAHERVINTLRSWNIRIDESLFLGGLDKASFLNAFNADIFFDDQFSNCQSVSQTVVSGHVLYGIKNND</sequence>
<proteinExistence type="predicted"/>
<dbReference type="GO" id="GO:0000287">
    <property type="term" value="F:magnesium ion binding"/>
    <property type="evidence" value="ECO:0007669"/>
    <property type="project" value="InterPro"/>
</dbReference>
<reference evidence="2" key="3">
    <citation type="submission" date="2021-06" db="EMBL/GenBank/DDBJ databases">
        <title>Genomic Description and Analysis of Intracellular Bacteria, Candidatus Berkiella cookevillensis and Candidatus Berkiella aquae.</title>
        <authorList>
            <person name="Kidane D.T."/>
            <person name="Mehari Y.T."/>
            <person name="Rice F.C."/>
            <person name="Arivett B.A."/>
            <person name="Farone A.L."/>
            <person name="Berk S.G."/>
            <person name="Farone M.B."/>
        </authorList>
    </citation>
    <scope>NUCLEOTIDE SEQUENCE</scope>
    <source>
        <strain evidence="2">CC99</strain>
    </source>
</reference>
<dbReference type="Proteomes" id="UP000051494">
    <property type="component" value="Unassembled WGS sequence"/>
</dbReference>
<dbReference type="EMBL" id="LKHV02000001">
    <property type="protein sequence ID" value="MCS5708241.1"/>
    <property type="molecule type" value="Genomic_DNA"/>
</dbReference>
<dbReference type="STRING" id="437022.CC99x_00403"/>
<name>A0A0Q9YHU2_9GAMM</name>
<dbReference type="Pfam" id="PF06189">
    <property type="entry name" value="5-nucleotidase"/>
    <property type="match status" value="1"/>
</dbReference>
<dbReference type="OrthoDB" id="9778569at2"/>
<reference evidence="2" key="2">
    <citation type="journal article" date="2016" name="Genome Announc.">
        <title>Draft Genome Sequences of Two Novel Amoeba-Resistant Intranuclear Bacteria, 'Candidatus Berkiella cookevillensis' and 'Candidatus Berkiella aquae'.</title>
        <authorList>
            <person name="Mehari Y.T."/>
            <person name="Arivett B.A."/>
            <person name="Farone A.L."/>
            <person name="Gunderson J.H."/>
            <person name="Farone M.B."/>
        </authorList>
    </citation>
    <scope>NUCLEOTIDE SEQUENCE</scope>
    <source>
        <strain evidence="2">CC99</strain>
    </source>
</reference>
<gene>
    <name evidence="1" type="ORF">CC99x_00403</name>
    <name evidence="2" type="ORF">CC99x_004920</name>
</gene>
<accession>A0A0Q9YHU2</accession>
<dbReference type="PATRIC" id="fig|1590042.3.peg.420"/>
<dbReference type="GO" id="GO:0000166">
    <property type="term" value="F:nucleotide binding"/>
    <property type="evidence" value="ECO:0007669"/>
    <property type="project" value="InterPro"/>
</dbReference>
<keyword evidence="3" id="KW-1185">Reference proteome</keyword>
<dbReference type="AlphaFoldDB" id="A0A0Q9YHU2"/>
<organism evidence="1">
    <name type="scientific">Candidatus Berkiella cookevillensis</name>
    <dbReference type="NCBI Taxonomy" id="437022"/>
    <lineage>
        <taxon>Bacteria</taxon>
        <taxon>Pseudomonadati</taxon>
        <taxon>Pseudomonadota</taxon>
        <taxon>Gammaproteobacteria</taxon>
        <taxon>Candidatus Berkiellales</taxon>
        <taxon>Candidatus Berkiellaceae</taxon>
        <taxon>Candidatus Berkiella</taxon>
    </lineage>
</organism>
<dbReference type="GO" id="GO:0005737">
    <property type="term" value="C:cytoplasm"/>
    <property type="evidence" value="ECO:0007669"/>
    <property type="project" value="InterPro"/>
</dbReference>
<evidence type="ECO:0000313" key="1">
    <source>
        <dbReference type="EMBL" id="KRG20182.1"/>
    </source>
</evidence>
<dbReference type="PANTHER" id="PTHR31367">
    <property type="entry name" value="CYTOSOLIC 5'-NUCLEOTIDASE 1 FAMILY MEMBER"/>
    <property type="match status" value="1"/>
</dbReference>
<comment type="caution">
    <text evidence="1">The sequence shown here is derived from an EMBL/GenBank/DDBJ whole genome shotgun (WGS) entry which is preliminary data.</text>
</comment>
<dbReference type="PANTHER" id="PTHR31367:SF5">
    <property type="entry name" value="CYTOSOLIC 5'-NUCLEOTIDASE 1A"/>
    <property type="match status" value="1"/>
</dbReference>
<evidence type="ECO:0000313" key="3">
    <source>
        <dbReference type="Proteomes" id="UP000051494"/>
    </source>
</evidence>
<evidence type="ECO:0000313" key="2">
    <source>
        <dbReference type="EMBL" id="MCS5708241.1"/>
    </source>
</evidence>
<dbReference type="EMBL" id="LKHV01000001">
    <property type="protein sequence ID" value="KRG20182.1"/>
    <property type="molecule type" value="Genomic_DNA"/>
</dbReference>
<dbReference type="GO" id="GO:0009117">
    <property type="term" value="P:nucleotide metabolic process"/>
    <property type="evidence" value="ECO:0007669"/>
    <property type="project" value="InterPro"/>
</dbReference>
<reference evidence="1" key="1">
    <citation type="submission" date="2015-09" db="EMBL/GenBank/DDBJ databases">
        <title>Draft Genome Sequences of Two Novel Amoeba-resistant Intranuclear Bacteria, Candidatus Berkiella cookevillensis and Candidatus Berkiella aquae.</title>
        <authorList>
            <person name="Mehari Y.T."/>
            <person name="Arivett B.A."/>
            <person name="Farone A.L."/>
            <person name="Gunderson J.H."/>
            <person name="Farone M.B."/>
        </authorList>
    </citation>
    <scope>NUCLEOTIDE SEQUENCE [LARGE SCALE GENOMIC DNA]</scope>
    <source>
        <strain evidence="1">CC99</strain>
    </source>
</reference>
<dbReference type="InterPro" id="IPR010394">
    <property type="entry name" value="5-nucleotidase"/>
</dbReference>
<protein>
    <submittedName>
        <fullName evidence="1">5'-nucleotidase</fullName>
    </submittedName>
</protein>